<dbReference type="Pfam" id="PF13499">
    <property type="entry name" value="EF-hand_7"/>
    <property type="match status" value="1"/>
</dbReference>
<dbReference type="InterPro" id="IPR005821">
    <property type="entry name" value="Ion_trans_dom"/>
</dbReference>
<dbReference type="PANTHER" id="PTHR10037:SF62">
    <property type="entry name" value="SODIUM CHANNEL PROTEIN 60E"/>
    <property type="match status" value="1"/>
</dbReference>
<dbReference type="Gene3D" id="1.10.238.10">
    <property type="entry name" value="EF-hand"/>
    <property type="match status" value="1"/>
</dbReference>
<sequence length="588" mass="66052">MAPKVTSFQEGKGEGRQLDLKALDDKLQALHALVEKRFDQQLQLLQAVDSSRADSSARNATTHEPRGSMISEAEEAEESLEEPETPNKAAMEQNLEEDETNGNTDKTMSMKTQPSGRKWMKPKANFSASRSNRFFGTQRNAIVVHAKRSDAEFENLTGLRRWAGVVVYSPLFSYTITLLIVLHVILLGVEVDLSVSVPLEEIPSWFFTFNAVSVCCFVAELILKFIALGCGGFWYGKESYWNIFDFVVIAVSVVDVVLDFWARMLSPNMSTGQLRLLRSIRFARALRSIRVVRLFRYIGALRTLALSILSTMVSLFWTLALLIILFYSFGVVLTQLVVEHCRFLGMESGQSIVSNPMAHCPEQLRKYWHNVPESMLTLFMAISQGLNWEDAMDPLREVSALAVVLVILYVVITVFAILNVVTGVFLNTAIESAGADKDVATIRQVQAKAQQVEALQQIFREIDRANENEVSFEDVRNAMSSGELSSFMESLGISTDDVRTLFTLLDSEHRGLIDLDEFVSGCMQLHGPAKSMQMAKMSYENKMIRLTLKGVSKELKMVRKGLNLRPNSGRTHQLLQDVDKAELVMDKF</sequence>
<dbReference type="PROSITE" id="PS50222">
    <property type="entry name" value="EF_HAND_2"/>
    <property type="match status" value="2"/>
</dbReference>
<dbReference type="Proteomes" id="UP001642484">
    <property type="component" value="Unassembled WGS sequence"/>
</dbReference>
<keyword evidence="2" id="KW-1185">Reference proteome</keyword>
<dbReference type="SUPFAM" id="SSF47473">
    <property type="entry name" value="EF-hand"/>
    <property type="match status" value="1"/>
</dbReference>
<dbReference type="Gene3D" id="1.20.120.350">
    <property type="entry name" value="Voltage-gated potassium channels. Chain C"/>
    <property type="match status" value="1"/>
</dbReference>
<comment type="caution">
    <text evidence="1">The sequence shown here is derived from an EMBL/GenBank/DDBJ whole genome shotgun (WGS) entry which is preliminary data.</text>
</comment>
<name>A0ABP0HQ34_9DINO</name>
<gene>
    <name evidence="1" type="ORF">CCMP2556_LOCUS2623</name>
</gene>
<proteinExistence type="predicted"/>
<evidence type="ECO:0000313" key="2">
    <source>
        <dbReference type="Proteomes" id="UP001642484"/>
    </source>
</evidence>
<dbReference type="InterPro" id="IPR011992">
    <property type="entry name" value="EF-hand-dom_pair"/>
</dbReference>
<dbReference type="InterPro" id="IPR043203">
    <property type="entry name" value="VGCC_Ca_Na"/>
</dbReference>
<dbReference type="Pfam" id="PF00520">
    <property type="entry name" value="Ion_trans"/>
    <property type="match status" value="1"/>
</dbReference>
<dbReference type="SMART" id="SM00054">
    <property type="entry name" value="EFh"/>
    <property type="match status" value="2"/>
</dbReference>
<dbReference type="PANTHER" id="PTHR10037">
    <property type="entry name" value="VOLTAGE-GATED CATION CHANNEL CALCIUM AND SODIUM"/>
    <property type="match status" value="1"/>
</dbReference>
<reference evidence="1 2" key="1">
    <citation type="submission" date="2024-02" db="EMBL/GenBank/DDBJ databases">
        <authorList>
            <person name="Chen Y."/>
            <person name="Shah S."/>
            <person name="Dougan E. K."/>
            <person name="Thang M."/>
            <person name="Chan C."/>
        </authorList>
    </citation>
    <scope>NUCLEOTIDE SEQUENCE [LARGE SCALE GENOMIC DNA]</scope>
</reference>
<dbReference type="SUPFAM" id="SSF81324">
    <property type="entry name" value="Voltage-gated potassium channels"/>
    <property type="match status" value="1"/>
</dbReference>
<dbReference type="EMBL" id="CAXAMN010001002">
    <property type="protein sequence ID" value="CAK8991847.1"/>
    <property type="molecule type" value="Genomic_DNA"/>
</dbReference>
<accession>A0ABP0HQ34</accession>
<dbReference type="Gene3D" id="1.10.287.70">
    <property type="match status" value="1"/>
</dbReference>
<protein>
    <submittedName>
        <fullName evidence="1">Uncharacterized protein</fullName>
    </submittedName>
</protein>
<dbReference type="InterPro" id="IPR002048">
    <property type="entry name" value="EF_hand_dom"/>
</dbReference>
<dbReference type="GO" id="GO:0034220">
    <property type="term" value="P:monoatomic ion transmembrane transport"/>
    <property type="evidence" value="ECO:0007669"/>
    <property type="project" value="UniProtKB-KW"/>
</dbReference>
<evidence type="ECO:0000313" key="1">
    <source>
        <dbReference type="EMBL" id="CAK8991847.1"/>
    </source>
</evidence>
<dbReference type="InterPro" id="IPR027359">
    <property type="entry name" value="Volt_channel_dom_sf"/>
</dbReference>
<organism evidence="1 2">
    <name type="scientific">Durusdinium trenchii</name>
    <dbReference type="NCBI Taxonomy" id="1381693"/>
    <lineage>
        <taxon>Eukaryota</taxon>
        <taxon>Sar</taxon>
        <taxon>Alveolata</taxon>
        <taxon>Dinophyceae</taxon>
        <taxon>Suessiales</taxon>
        <taxon>Symbiodiniaceae</taxon>
        <taxon>Durusdinium</taxon>
    </lineage>
</organism>